<dbReference type="eggNOG" id="COG3865">
    <property type="taxonomic scope" value="Bacteria"/>
</dbReference>
<dbReference type="PIRSF" id="PIRSF021700">
    <property type="entry name" value="3_dmu_93_MTrfase"/>
    <property type="match status" value="1"/>
</dbReference>
<feature type="domain" description="PhnB-like" evidence="1">
    <location>
        <begin position="3"/>
        <end position="127"/>
    </location>
</feature>
<protein>
    <submittedName>
        <fullName evidence="2">Predicted 3-demethylubiquinone-9 3-methyltransferase</fullName>
    </submittedName>
</protein>
<keyword evidence="3" id="KW-1185">Reference proteome</keyword>
<dbReference type="GO" id="GO:0008168">
    <property type="term" value="F:methyltransferase activity"/>
    <property type="evidence" value="ECO:0007669"/>
    <property type="project" value="UniProtKB-KW"/>
</dbReference>
<dbReference type="PANTHER" id="PTHR33990:SF4">
    <property type="entry name" value="PHNB-LIKE DOMAIN-CONTAINING PROTEIN"/>
    <property type="match status" value="1"/>
</dbReference>
<evidence type="ECO:0000313" key="3">
    <source>
        <dbReference type="Proteomes" id="UP000028702"/>
    </source>
</evidence>
<dbReference type="Pfam" id="PF06983">
    <property type="entry name" value="3-dmu-9_3-mt"/>
    <property type="match status" value="1"/>
</dbReference>
<organism evidence="2 3">
    <name type="scientific">Tepidicaulis marinus</name>
    <dbReference type="NCBI Taxonomy" id="1333998"/>
    <lineage>
        <taxon>Bacteria</taxon>
        <taxon>Pseudomonadati</taxon>
        <taxon>Pseudomonadota</taxon>
        <taxon>Alphaproteobacteria</taxon>
        <taxon>Hyphomicrobiales</taxon>
        <taxon>Parvibaculaceae</taxon>
        <taxon>Tepidicaulis</taxon>
    </lineage>
</organism>
<dbReference type="InterPro" id="IPR029068">
    <property type="entry name" value="Glyas_Bleomycin-R_OHBP_Dase"/>
</dbReference>
<dbReference type="InterPro" id="IPR009725">
    <property type="entry name" value="3_dmu_93_MTrfase"/>
</dbReference>
<dbReference type="CDD" id="cd06588">
    <property type="entry name" value="PhnB_like"/>
    <property type="match status" value="1"/>
</dbReference>
<accession>A0A081B803</accession>
<dbReference type="Gene3D" id="3.30.720.100">
    <property type="match status" value="1"/>
</dbReference>
<reference evidence="2 3" key="1">
    <citation type="submission" date="2014-07" db="EMBL/GenBank/DDBJ databases">
        <title>Tepidicaulis marinum gen. nov., sp. nov., a novel marine bacterium denitrifying nitrate to nitrous oxide strictly under microaerobic conditions.</title>
        <authorList>
            <person name="Takeuchi M."/>
            <person name="Yamagishi T."/>
            <person name="Kamagata Y."/>
            <person name="Oshima K."/>
            <person name="Hattori M."/>
            <person name="Katayama T."/>
            <person name="Hanada S."/>
            <person name="Tamaki H."/>
            <person name="Marumo K."/>
            <person name="Maeda H."/>
            <person name="Nedachi M."/>
            <person name="Iwasaki W."/>
            <person name="Suwa Y."/>
            <person name="Sakata S."/>
        </authorList>
    </citation>
    <scope>NUCLEOTIDE SEQUENCE [LARGE SCALE GENOMIC DNA]</scope>
    <source>
        <strain evidence="2 3">MA2</strain>
    </source>
</reference>
<evidence type="ECO:0000259" key="1">
    <source>
        <dbReference type="Pfam" id="PF06983"/>
    </source>
</evidence>
<dbReference type="RefSeq" id="WP_045442895.1">
    <property type="nucleotide sequence ID" value="NZ_BBIO01000002.1"/>
</dbReference>
<dbReference type="SUPFAM" id="SSF54593">
    <property type="entry name" value="Glyoxalase/Bleomycin resistance protein/Dihydroxybiphenyl dioxygenase"/>
    <property type="match status" value="1"/>
</dbReference>
<evidence type="ECO:0000313" key="2">
    <source>
        <dbReference type="EMBL" id="GAK44171.1"/>
    </source>
</evidence>
<dbReference type="GO" id="GO:0032259">
    <property type="term" value="P:methylation"/>
    <property type="evidence" value="ECO:0007669"/>
    <property type="project" value="UniProtKB-KW"/>
</dbReference>
<dbReference type="Gene3D" id="3.30.720.110">
    <property type="match status" value="1"/>
</dbReference>
<dbReference type="Proteomes" id="UP000028702">
    <property type="component" value="Unassembled WGS sequence"/>
</dbReference>
<name>A0A081B803_9HYPH</name>
<dbReference type="EMBL" id="BBIO01000002">
    <property type="protein sequence ID" value="GAK44171.1"/>
    <property type="molecule type" value="Genomic_DNA"/>
</dbReference>
<gene>
    <name evidence="2" type="ORF">M2A_0670</name>
</gene>
<proteinExistence type="predicted"/>
<dbReference type="STRING" id="1333998.M2A_0670"/>
<dbReference type="AlphaFoldDB" id="A0A081B803"/>
<keyword evidence="2" id="KW-0808">Transferase</keyword>
<keyword evidence="2" id="KW-0830">Ubiquinone</keyword>
<dbReference type="PANTHER" id="PTHR33990">
    <property type="entry name" value="PROTEIN YJDN-RELATED"/>
    <property type="match status" value="1"/>
</dbReference>
<sequence>MSKVKTHMMFQGEAENAVKLYASVFSDFQIGEIERYAEGEPGPVGAFKTAPVSFAGHELIIFDSPPMHDFTFTPSISLCVDLETPEEIEAAFAKLSEGGEVMMPLDDYGFSQRFGWLADRYGVSWQLNLPA</sequence>
<dbReference type="InterPro" id="IPR028973">
    <property type="entry name" value="PhnB-like"/>
</dbReference>
<keyword evidence="2" id="KW-0489">Methyltransferase</keyword>
<comment type="caution">
    <text evidence="2">The sequence shown here is derived from an EMBL/GenBank/DDBJ whole genome shotgun (WGS) entry which is preliminary data.</text>
</comment>